<dbReference type="GO" id="GO:0005739">
    <property type="term" value="C:mitochondrion"/>
    <property type="evidence" value="ECO:0007669"/>
    <property type="project" value="UniProtKB-SubCell"/>
</dbReference>
<evidence type="ECO:0000256" key="6">
    <source>
        <dbReference type="ARBA" id="ARBA00022917"/>
    </source>
</evidence>
<dbReference type="Pfam" id="PF00551">
    <property type="entry name" value="Formyl_trans_N"/>
    <property type="match status" value="1"/>
</dbReference>
<evidence type="ECO:0000259" key="12">
    <source>
        <dbReference type="Pfam" id="PF02911"/>
    </source>
</evidence>
<feature type="domain" description="Formyl transferase C-terminal" evidence="12">
    <location>
        <begin position="247"/>
        <end position="349"/>
    </location>
</feature>
<dbReference type="AlphaFoldDB" id="A0A6P3VM82"/>
<name>A0A6P3VM82_CLUHA</name>
<dbReference type="Pfam" id="PF02911">
    <property type="entry name" value="Formyl_trans_C"/>
    <property type="match status" value="1"/>
</dbReference>
<evidence type="ECO:0000256" key="3">
    <source>
        <dbReference type="ARBA" id="ARBA00012261"/>
    </source>
</evidence>
<dbReference type="RefSeq" id="XP_012674859.1">
    <property type="nucleotide sequence ID" value="XM_012819405.3"/>
</dbReference>
<dbReference type="GO" id="GO:0004479">
    <property type="term" value="F:methionyl-tRNA formyltransferase activity"/>
    <property type="evidence" value="ECO:0007669"/>
    <property type="project" value="UniProtKB-EC"/>
</dbReference>
<evidence type="ECO:0000256" key="5">
    <source>
        <dbReference type="ARBA" id="ARBA00022679"/>
    </source>
</evidence>
<evidence type="ECO:0000256" key="1">
    <source>
        <dbReference type="ARBA" id="ARBA00004173"/>
    </source>
</evidence>
<gene>
    <name evidence="14" type="primary">mtfmt</name>
</gene>
<dbReference type="InterPro" id="IPR005794">
    <property type="entry name" value="Fmt"/>
</dbReference>
<evidence type="ECO:0000313" key="14">
    <source>
        <dbReference type="RefSeq" id="XP_012674859.1"/>
    </source>
</evidence>
<dbReference type="NCBIfam" id="TIGR00460">
    <property type="entry name" value="fmt"/>
    <property type="match status" value="1"/>
</dbReference>
<comment type="function">
    <text evidence="10">Methionyl-tRNA formyltransferase that formylates methionyl-tRNA in mitochondria and is crucial for translation initiation.</text>
</comment>
<evidence type="ECO:0000256" key="8">
    <source>
        <dbReference type="ARBA" id="ARBA00023128"/>
    </source>
</evidence>
<dbReference type="FunFam" id="3.40.50.12230:FF:000003">
    <property type="entry name" value="methionyl-tRNA formyltransferase, mitochondrial"/>
    <property type="match status" value="1"/>
</dbReference>
<dbReference type="Proteomes" id="UP000515152">
    <property type="component" value="Chromosome 20"/>
</dbReference>
<reference evidence="14" key="1">
    <citation type="submission" date="2025-08" db="UniProtKB">
        <authorList>
            <consortium name="RefSeq"/>
        </authorList>
    </citation>
    <scope>IDENTIFICATION</scope>
</reference>
<accession>A0A6P3VM82</accession>
<dbReference type="Gene3D" id="3.40.50.12230">
    <property type="match status" value="1"/>
</dbReference>
<dbReference type="GeneID" id="105893064"/>
<dbReference type="SUPFAM" id="SSF53328">
    <property type="entry name" value="Formyltransferase"/>
    <property type="match status" value="1"/>
</dbReference>
<evidence type="ECO:0000256" key="4">
    <source>
        <dbReference type="ARBA" id="ARBA00014185"/>
    </source>
</evidence>
<evidence type="ECO:0000256" key="7">
    <source>
        <dbReference type="ARBA" id="ARBA00022946"/>
    </source>
</evidence>
<keyword evidence="5" id="KW-0808">Transferase</keyword>
<comment type="similarity">
    <text evidence="2">Belongs to the Fmt family.</text>
</comment>
<dbReference type="CDD" id="cd08646">
    <property type="entry name" value="FMT_core_Met-tRNA-FMT_N"/>
    <property type="match status" value="1"/>
</dbReference>
<sequence>MWTLNYCNVRTSGLRVLYAFFNHSYKRELKPCTKRVYYSSLPVQCHSTHRASKPPWRVLFFGSDDFAVESLKLLHASLESNERVVDTLEVVTLTDSAPVWRYANQHQLNVHDWPNVDVHGRFDVGVVVSFGCLLKDNLINQLPYGILNVHPSLLPRWRGPAPVFHTILQGDTLTGVSIMQIQPLRFDVGPILQQELYEVPPRCTADELGQTLAVVGARLLMDTLRNLPERISKRKVQAKEGATFAPKISVSMSWLVWEDQTCVQIDHLYRAIGSRIPLRTIWMGRTVKLSDFVGKCNVSLTGVQSSVPGTICFLKEINSLAVRCKDGWVGFKTVKLKKRLSAADFYNGYLHQSVFRTSPTATDCVFQSVKAGTLKSNKTDSYVMGKSTQ</sequence>
<keyword evidence="13" id="KW-1185">Reference proteome</keyword>
<dbReference type="EC" id="2.1.2.9" evidence="3"/>
<keyword evidence="8" id="KW-0496">Mitochondrion</keyword>
<comment type="catalytic activity">
    <reaction evidence="9">
        <text>L-methionyl-tRNA(fMet) + (6R)-10-formyltetrahydrofolate = N-formyl-L-methionyl-tRNA(fMet) + (6S)-5,6,7,8-tetrahydrofolate + H(+)</text>
        <dbReference type="Rhea" id="RHEA:24380"/>
        <dbReference type="Rhea" id="RHEA-COMP:9952"/>
        <dbReference type="Rhea" id="RHEA-COMP:9953"/>
        <dbReference type="ChEBI" id="CHEBI:15378"/>
        <dbReference type="ChEBI" id="CHEBI:57453"/>
        <dbReference type="ChEBI" id="CHEBI:78530"/>
        <dbReference type="ChEBI" id="CHEBI:78844"/>
        <dbReference type="ChEBI" id="CHEBI:195366"/>
        <dbReference type="EC" id="2.1.2.9"/>
    </reaction>
    <physiologicalReaction direction="left-to-right" evidence="9">
        <dbReference type="Rhea" id="RHEA:24381"/>
    </physiologicalReaction>
</comment>
<protein>
    <recommendedName>
        <fullName evidence="4">Methionyl-tRNA formyltransferase, mitochondrial</fullName>
        <ecNumber evidence="3">2.1.2.9</ecNumber>
    </recommendedName>
</protein>
<proteinExistence type="inferred from homology"/>
<dbReference type="PANTHER" id="PTHR11138:SF5">
    <property type="entry name" value="METHIONYL-TRNA FORMYLTRANSFERASE, MITOCHONDRIAL"/>
    <property type="match status" value="1"/>
</dbReference>
<evidence type="ECO:0000256" key="10">
    <source>
        <dbReference type="ARBA" id="ARBA00057846"/>
    </source>
</evidence>
<dbReference type="CTD" id="123263"/>
<feature type="domain" description="Formyl transferase N-terminal" evidence="11">
    <location>
        <begin position="122"/>
        <end position="223"/>
    </location>
</feature>
<dbReference type="InterPro" id="IPR041711">
    <property type="entry name" value="Met-tRNA-FMT_N"/>
</dbReference>
<evidence type="ECO:0000259" key="11">
    <source>
        <dbReference type="Pfam" id="PF00551"/>
    </source>
</evidence>
<dbReference type="InterPro" id="IPR005793">
    <property type="entry name" value="Formyl_trans_C"/>
</dbReference>
<evidence type="ECO:0000256" key="9">
    <source>
        <dbReference type="ARBA" id="ARBA00052555"/>
    </source>
</evidence>
<organism evidence="13 14">
    <name type="scientific">Clupea harengus</name>
    <name type="common">Atlantic herring</name>
    <dbReference type="NCBI Taxonomy" id="7950"/>
    <lineage>
        <taxon>Eukaryota</taxon>
        <taxon>Metazoa</taxon>
        <taxon>Chordata</taxon>
        <taxon>Craniata</taxon>
        <taxon>Vertebrata</taxon>
        <taxon>Euteleostomi</taxon>
        <taxon>Actinopterygii</taxon>
        <taxon>Neopterygii</taxon>
        <taxon>Teleostei</taxon>
        <taxon>Clupei</taxon>
        <taxon>Clupeiformes</taxon>
        <taxon>Clupeoidei</taxon>
        <taxon>Clupeidae</taxon>
        <taxon>Clupea</taxon>
    </lineage>
</organism>
<evidence type="ECO:0000313" key="13">
    <source>
        <dbReference type="Proteomes" id="UP000515152"/>
    </source>
</evidence>
<dbReference type="InterPro" id="IPR002376">
    <property type="entry name" value="Formyl_transf_N"/>
</dbReference>
<keyword evidence="6" id="KW-0648">Protein biosynthesis</keyword>
<dbReference type="KEGG" id="char:105893064"/>
<dbReference type="PANTHER" id="PTHR11138">
    <property type="entry name" value="METHIONYL-TRNA FORMYLTRANSFERASE"/>
    <property type="match status" value="1"/>
</dbReference>
<keyword evidence="7" id="KW-0809">Transit peptide</keyword>
<comment type="subcellular location">
    <subcellularLocation>
        <location evidence="1">Mitochondrion</location>
    </subcellularLocation>
</comment>
<dbReference type="InterPro" id="IPR036477">
    <property type="entry name" value="Formyl_transf_N_sf"/>
</dbReference>
<evidence type="ECO:0000256" key="2">
    <source>
        <dbReference type="ARBA" id="ARBA00010699"/>
    </source>
</evidence>
<dbReference type="OrthoDB" id="10268103at2759"/>